<dbReference type="InterPro" id="IPR003797">
    <property type="entry name" value="DegV"/>
</dbReference>
<sequence>MEKIKIITDSTADLPEYILKKYDIEVLPLIINFGEESYRDGIDIDIYTLFNKMENSSIFPATAQVNPQVFLDCYSSYIKKGYKIISIHLSSKMSGTYQSACIAKETLKVDDIVVIDSMNVTSGLGIQVIKAAKLKEAGLGIKEIEREVKKISPHIKSTLAFNSLDNLVRGGRLSKTAGVIGNILGIKIIVEVKNGEMSVVDKVRGSKKVLRSMLAYLDQKGIKSAEDLILLHVGEVDILDSLRENLNEKKLDFIECEVGCTVGVHSGSGACGVFFVEDY</sequence>
<dbReference type="EMBL" id="LITT01000013">
    <property type="protein sequence ID" value="OAA90044.1"/>
    <property type="molecule type" value="Genomic_DNA"/>
</dbReference>
<dbReference type="InterPro" id="IPR043168">
    <property type="entry name" value="DegV_C"/>
</dbReference>
<dbReference type="NCBIfam" id="TIGR00762">
    <property type="entry name" value="DegV"/>
    <property type="match status" value="1"/>
</dbReference>
<dbReference type="Pfam" id="PF02645">
    <property type="entry name" value="DegV"/>
    <property type="match status" value="1"/>
</dbReference>
<dbReference type="AlphaFoldDB" id="A0A168R4S3"/>
<dbReference type="OrthoDB" id="9780216at2"/>
<comment type="caution">
    <text evidence="2">The sequence shown here is derived from an EMBL/GenBank/DDBJ whole genome shotgun (WGS) entry which is preliminary data.</text>
</comment>
<dbReference type="InterPro" id="IPR050270">
    <property type="entry name" value="DegV_domain_contain"/>
</dbReference>
<dbReference type="RefSeq" id="WP_063555148.1">
    <property type="nucleotide sequence ID" value="NZ_LITT01000013.1"/>
</dbReference>
<dbReference type="PROSITE" id="PS51482">
    <property type="entry name" value="DEGV"/>
    <property type="match status" value="1"/>
</dbReference>
<keyword evidence="1" id="KW-0446">Lipid-binding</keyword>
<dbReference type="Proteomes" id="UP000077407">
    <property type="component" value="Unassembled WGS sequence"/>
</dbReference>
<protein>
    <submittedName>
        <fullName evidence="2">DegV domain-containing protein</fullName>
    </submittedName>
</protein>
<evidence type="ECO:0000313" key="3">
    <source>
        <dbReference type="Proteomes" id="UP000077407"/>
    </source>
</evidence>
<dbReference type="SUPFAM" id="SSF82549">
    <property type="entry name" value="DAK1/DegV-like"/>
    <property type="match status" value="1"/>
</dbReference>
<dbReference type="PATRIC" id="fig|1538.10.peg.2077"/>
<evidence type="ECO:0000313" key="2">
    <source>
        <dbReference type="EMBL" id="OAA90044.1"/>
    </source>
</evidence>
<gene>
    <name evidence="2" type="ORF">WY13_01634</name>
</gene>
<organism evidence="2 3">
    <name type="scientific">Clostridium ljungdahlii</name>
    <dbReference type="NCBI Taxonomy" id="1538"/>
    <lineage>
        <taxon>Bacteria</taxon>
        <taxon>Bacillati</taxon>
        <taxon>Bacillota</taxon>
        <taxon>Clostridia</taxon>
        <taxon>Eubacteriales</taxon>
        <taxon>Clostridiaceae</taxon>
        <taxon>Clostridium</taxon>
    </lineage>
</organism>
<dbReference type="Gene3D" id="3.40.50.10170">
    <property type="match status" value="1"/>
</dbReference>
<accession>A0A168R4S3</accession>
<evidence type="ECO:0000256" key="1">
    <source>
        <dbReference type="ARBA" id="ARBA00023121"/>
    </source>
</evidence>
<dbReference type="GO" id="GO:0008289">
    <property type="term" value="F:lipid binding"/>
    <property type="evidence" value="ECO:0007669"/>
    <property type="project" value="UniProtKB-KW"/>
</dbReference>
<reference evidence="2 3" key="1">
    <citation type="journal article" date="2015" name="Biotechnol. Bioeng.">
        <title>Genome sequence and phenotypic characterization of Caulobacter segnis.</title>
        <authorList>
            <person name="Patel S."/>
            <person name="Fletcher B."/>
            <person name="Scott D.C."/>
            <person name="Ely B."/>
        </authorList>
    </citation>
    <scope>NUCLEOTIDE SEQUENCE [LARGE SCALE GENOMIC DNA]</scope>
    <source>
        <strain evidence="2 3">ERI-2</strain>
    </source>
</reference>
<proteinExistence type="predicted"/>
<dbReference type="Gene3D" id="3.30.1180.10">
    <property type="match status" value="1"/>
</dbReference>
<dbReference type="PANTHER" id="PTHR33434">
    <property type="entry name" value="DEGV DOMAIN-CONTAINING PROTEIN DR_1986-RELATED"/>
    <property type="match status" value="1"/>
</dbReference>
<name>A0A168R4S3_9CLOT</name>
<dbReference type="PANTHER" id="PTHR33434:SF2">
    <property type="entry name" value="FATTY ACID-BINDING PROTEIN TM_1468"/>
    <property type="match status" value="1"/>
</dbReference>